<dbReference type="PANTHER" id="PTHR24049:SF35">
    <property type="entry name" value="EGF-LIKE DOMAIN-CONTAINING PROTEIN"/>
    <property type="match status" value="1"/>
</dbReference>
<accession>A0A3P7NH85</accession>
<organism evidence="4 5">
    <name type="scientific">Gongylonema pulchrum</name>
    <dbReference type="NCBI Taxonomy" id="637853"/>
    <lineage>
        <taxon>Eukaryota</taxon>
        <taxon>Metazoa</taxon>
        <taxon>Ecdysozoa</taxon>
        <taxon>Nematoda</taxon>
        <taxon>Chromadorea</taxon>
        <taxon>Rhabditida</taxon>
        <taxon>Spirurina</taxon>
        <taxon>Spiruromorpha</taxon>
        <taxon>Spiruroidea</taxon>
        <taxon>Gongylonematidae</taxon>
        <taxon>Gongylonema</taxon>
    </lineage>
</organism>
<keyword evidence="3" id="KW-1015">Disulfide bond</keyword>
<dbReference type="EMBL" id="UYRT01088556">
    <property type="protein sequence ID" value="VDN33877.1"/>
    <property type="molecule type" value="Genomic_DNA"/>
</dbReference>
<proteinExistence type="predicted"/>
<dbReference type="AlphaFoldDB" id="A0A3P7NH85"/>
<evidence type="ECO:0000256" key="1">
    <source>
        <dbReference type="ARBA" id="ARBA00022536"/>
    </source>
</evidence>
<dbReference type="Proteomes" id="UP000271098">
    <property type="component" value="Unassembled WGS sequence"/>
</dbReference>
<dbReference type="InterPro" id="IPR051022">
    <property type="entry name" value="Notch_Cell-Fate_Det"/>
</dbReference>
<evidence type="ECO:0000313" key="4">
    <source>
        <dbReference type="EMBL" id="VDN33877.1"/>
    </source>
</evidence>
<dbReference type="OrthoDB" id="430340at2759"/>
<protein>
    <recommendedName>
        <fullName evidence="6">EGF-like domain-containing protein</fullName>
    </recommendedName>
</protein>
<dbReference type="Gene3D" id="2.10.25.10">
    <property type="entry name" value="Laminin"/>
    <property type="match status" value="1"/>
</dbReference>
<dbReference type="GO" id="GO:0016020">
    <property type="term" value="C:membrane"/>
    <property type="evidence" value="ECO:0007669"/>
    <property type="project" value="UniProtKB-SubCell"/>
</dbReference>
<keyword evidence="2" id="KW-0677">Repeat</keyword>
<sequence>MFFFFSCNYGWTGEKCDIEDPCYRHSCSPGSLCVAIPIEQREEYSLGYTSAVQCIQADFGLCVNHQCKHDAQCYPCDESDEKNLQLCTEEEKQTGFRCLCPPGLLPPFCEKEADACHKHQCQNGATCAVDPENEFNYLLDESLLLATYPENF</sequence>
<dbReference type="PANTHER" id="PTHR24049">
    <property type="entry name" value="CRUMBS FAMILY MEMBER"/>
    <property type="match status" value="1"/>
</dbReference>
<keyword evidence="5" id="KW-1185">Reference proteome</keyword>
<evidence type="ECO:0000256" key="3">
    <source>
        <dbReference type="ARBA" id="ARBA00023157"/>
    </source>
</evidence>
<reference evidence="4 5" key="1">
    <citation type="submission" date="2018-11" db="EMBL/GenBank/DDBJ databases">
        <authorList>
            <consortium name="Pathogen Informatics"/>
        </authorList>
    </citation>
    <scope>NUCLEOTIDE SEQUENCE [LARGE SCALE GENOMIC DNA]</scope>
</reference>
<gene>
    <name evidence="4" type="ORF">GPUH_LOCUS19454</name>
</gene>
<evidence type="ECO:0000256" key="2">
    <source>
        <dbReference type="ARBA" id="ARBA00022737"/>
    </source>
</evidence>
<evidence type="ECO:0008006" key="6">
    <source>
        <dbReference type="Google" id="ProtNLM"/>
    </source>
</evidence>
<name>A0A3P7NH85_9BILA</name>
<evidence type="ECO:0000313" key="5">
    <source>
        <dbReference type="Proteomes" id="UP000271098"/>
    </source>
</evidence>
<keyword evidence="1" id="KW-0245">EGF-like domain</keyword>